<feature type="compositionally biased region" description="Low complexity" evidence="1">
    <location>
        <begin position="96"/>
        <end position="111"/>
    </location>
</feature>
<feature type="compositionally biased region" description="Polar residues" evidence="1">
    <location>
        <begin position="14"/>
        <end position="37"/>
    </location>
</feature>
<dbReference type="Proteomes" id="UP000827284">
    <property type="component" value="Unassembled WGS sequence"/>
</dbReference>
<organism evidence="2 3">
    <name type="scientific">Entomortierella parvispora</name>
    <dbReference type="NCBI Taxonomy" id="205924"/>
    <lineage>
        <taxon>Eukaryota</taxon>
        <taxon>Fungi</taxon>
        <taxon>Fungi incertae sedis</taxon>
        <taxon>Mucoromycota</taxon>
        <taxon>Mortierellomycotina</taxon>
        <taxon>Mortierellomycetes</taxon>
        <taxon>Mortierellales</taxon>
        <taxon>Mortierellaceae</taxon>
        <taxon>Entomortierella</taxon>
    </lineage>
</organism>
<dbReference type="AlphaFoldDB" id="A0A9P3HFD4"/>
<feature type="region of interest" description="Disordered" evidence="1">
    <location>
        <begin position="85"/>
        <end position="111"/>
    </location>
</feature>
<comment type="caution">
    <text evidence="2">The sequence shown here is derived from an EMBL/GenBank/DDBJ whole genome shotgun (WGS) entry which is preliminary data.</text>
</comment>
<feature type="region of interest" description="Disordered" evidence="1">
    <location>
        <begin position="180"/>
        <end position="247"/>
    </location>
</feature>
<name>A0A9P3HFD4_9FUNG</name>
<feature type="compositionally biased region" description="Polar residues" evidence="1">
    <location>
        <begin position="236"/>
        <end position="247"/>
    </location>
</feature>
<feature type="compositionally biased region" description="Polar residues" evidence="1">
    <location>
        <begin position="131"/>
        <end position="155"/>
    </location>
</feature>
<evidence type="ECO:0000256" key="1">
    <source>
        <dbReference type="SAM" id="MobiDB-lite"/>
    </source>
</evidence>
<reference evidence="2" key="1">
    <citation type="submission" date="2021-11" db="EMBL/GenBank/DDBJ databases">
        <authorList>
            <person name="Herlambang A."/>
            <person name="Guo Y."/>
            <person name="Takashima Y."/>
            <person name="Nishizawa T."/>
        </authorList>
    </citation>
    <scope>NUCLEOTIDE SEQUENCE</scope>
    <source>
        <strain evidence="2">E1425</strain>
    </source>
</reference>
<reference evidence="2" key="2">
    <citation type="journal article" date="2022" name="Microbiol. Resour. Announc.">
        <title>Whole-Genome Sequence of Entomortierella parvispora E1425, a Mucoromycotan Fungus Associated with Burkholderiaceae-Related Endosymbiotic Bacteria.</title>
        <authorList>
            <person name="Herlambang A."/>
            <person name="Guo Y."/>
            <person name="Takashima Y."/>
            <person name="Narisawa K."/>
            <person name="Ohta H."/>
            <person name="Nishizawa T."/>
        </authorList>
    </citation>
    <scope>NUCLEOTIDE SEQUENCE</scope>
    <source>
        <strain evidence="2">E1425</strain>
    </source>
</reference>
<dbReference type="EMBL" id="BQFW01000011">
    <property type="protein sequence ID" value="GJJ75720.1"/>
    <property type="molecule type" value="Genomic_DNA"/>
</dbReference>
<feature type="region of interest" description="Disordered" evidence="1">
    <location>
        <begin position="1"/>
        <end position="73"/>
    </location>
</feature>
<accession>A0A9P3HFD4</accession>
<dbReference type="OrthoDB" id="2432559at2759"/>
<feature type="region of interest" description="Disordered" evidence="1">
    <location>
        <begin position="131"/>
        <end position="158"/>
    </location>
</feature>
<keyword evidence="3" id="KW-1185">Reference proteome</keyword>
<evidence type="ECO:0000313" key="3">
    <source>
        <dbReference type="Proteomes" id="UP000827284"/>
    </source>
</evidence>
<gene>
    <name evidence="2" type="ORF">EMPS_08078</name>
</gene>
<proteinExistence type="predicted"/>
<sequence>MDPSASVFAHDSALESTATGASSKSPSQQNLTLTNARNMHFSFDNVRRKPQSRRHVQDVSRGSMGPPSNGPLLQRRQSLKRRIEEVHPDVPRKVSAQRSPSQSQQRTSISQLSRQLGLGLKALSQSQASSFSERVSQTQQLHNQKVSRSQQQSAVPTAMDTVPHFQKPSDIARSLHVVHSQPSGYPSITGALPKHRRPSAPVKTPDHGQLPRIATTASPNYRRPSGIAKSLHDISNRQPSRASTSTIGPSYQSLAKVANTSVIPRQTTPRTMSHSRKQSFSPPLVLGGYAERLFDTVTRQRSGYAEWANTTMRKEKIFGAMEPLATVVITHISNSHGLQLCQCKVICSGNNQLPFGARQTSGYPGDTVEVKKFGYGYTGPTTSGATSESTAIEETWPSKQVTGSVEANISIDHEDPLYGLEKNLHGLYVISSQGSIFGHPSGALSSQVPPPGQNAQQSSAVLEGSLRYLKSSQGSEDEYDEEEASYGGYECNSRTKNTLNGVEDINNEVGCFKTSINVPTTISDTSGINDRSVDCATPAASAVQGPVWSSMESQGSNTAFTIIFSNLFNWSTLKILDRVEIHDPCIKLTLPKRIPSACNDPVWIVERYRLV</sequence>
<protein>
    <submittedName>
        <fullName evidence="2">Uncharacterized protein</fullName>
    </submittedName>
</protein>
<evidence type="ECO:0000313" key="2">
    <source>
        <dbReference type="EMBL" id="GJJ75720.1"/>
    </source>
</evidence>